<dbReference type="EMBL" id="JAQQAF010000004">
    <property type="protein sequence ID" value="KAJ8492637.1"/>
    <property type="molecule type" value="Genomic_DNA"/>
</dbReference>
<dbReference type="PANTHER" id="PTHR31707">
    <property type="entry name" value="PECTINESTERASE"/>
    <property type="match status" value="1"/>
</dbReference>
<evidence type="ECO:0000256" key="1">
    <source>
        <dbReference type="ARBA" id="ARBA00005184"/>
    </source>
</evidence>
<dbReference type="InterPro" id="IPR000070">
    <property type="entry name" value="Pectinesterase_cat"/>
</dbReference>
<evidence type="ECO:0000259" key="4">
    <source>
        <dbReference type="Pfam" id="PF01095"/>
    </source>
</evidence>
<comment type="caution">
    <text evidence="5">The sequence shown here is derived from an EMBL/GenBank/DDBJ whole genome shotgun (WGS) entry which is preliminary data.</text>
</comment>
<comment type="pathway">
    <text evidence="1">Glycan metabolism; pectin degradation; 2-dehydro-3-deoxy-D-gluconate from pectin: step 1/5.</text>
</comment>
<keyword evidence="2" id="KW-0378">Hydrolase</keyword>
<dbReference type="Pfam" id="PF01095">
    <property type="entry name" value="Pectinesterase"/>
    <property type="match status" value="1"/>
</dbReference>
<reference evidence="5 6" key="1">
    <citation type="submission" date="2022-12" db="EMBL/GenBank/DDBJ databases">
        <title>Chromosome-scale assembly of the Ensete ventricosum genome.</title>
        <authorList>
            <person name="Dussert Y."/>
            <person name="Stocks J."/>
            <person name="Wendawek A."/>
            <person name="Woldeyes F."/>
            <person name="Nichols R.A."/>
            <person name="Borrell J.S."/>
        </authorList>
    </citation>
    <scope>NUCLEOTIDE SEQUENCE [LARGE SCALE GENOMIC DNA]</scope>
    <source>
        <strain evidence="6">cv. Maze</strain>
        <tissue evidence="5">Seeds</tissue>
    </source>
</reference>
<protein>
    <recommendedName>
        <fullName evidence="4">Pectinesterase catalytic domain-containing protein</fullName>
    </recommendedName>
</protein>
<dbReference type="InterPro" id="IPR012334">
    <property type="entry name" value="Pectin_lyas_fold"/>
</dbReference>
<gene>
    <name evidence="5" type="ORF">OPV22_014358</name>
</gene>
<dbReference type="AlphaFoldDB" id="A0AAV8QXJ8"/>
<keyword evidence="3" id="KW-0063">Aspartyl esterase</keyword>
<dbReference type="GO" id="GO:0042545">
    <property type="term" value="P:cell wall modification"/>
    <property type="evidence" value="ECO:0007669"/>
    <property type="project" value="InterPro"/>
</dbReference>
<feature type="domain" description="Pectinesterase catalytic" evidence="4">
    <location>
        <begin position="2"/>
        <end position="71"/>
    </location>
</feature>
<organism evidence="5 6">
    <name type="scientific">Ensete ventricosum</name>
    <name type="common">Abyssinian banana</name>
    <name type="synonym">Musa ensete</name>
    <dbReference type="NCBI Taxonomy" id="4639"/>
    <lineage>
        <taxon>Eukaryota</taxon>
        <taxon>Viridiplantae</taxon>
        <taxon>Streptophyta</taxon>
        <taxon>Embryophyta</taxon>
        <taxon>Tracheophyta</taxon>
        <taxon>Spermatophyta</taxon>
        <taxon>Magnoliopsida</taxon>
        <taxon>Liliopsida</taxon>
        <taxon>Zingiberales</taxon>
        <taxon>Musaceae</taxon>
        <taxon>Ensete</taxon>
    </lineage>
</organism>
<proteinExistence type="predicted"/>
<dbReference type="InterPro" id="IPR011050">
    <property type="entry name" value="Pectin_lyase_fold/virulence"/>
</dbReference>
<sequence>MPWKEYSRAVFIDCNSAEIVRPEGWLPWTSDFTLHTLFYGEFGSSSPGANAITRVSWSSQISTEHLGAYPMENLVQNGINGYPLGATASTSVSESLTISREFDSDEVTKHVVTFELHRSRFPVLDQGKRESCVFLDHSTHRLPHI</sequence>
<name>A0AAV8QXJ8_ENSVE</name>
<evidence type="ECO:0000313" key="6">
    <source>
        <dbReference type="Proteomes" id="UP001222027"/>
    </source>
</evidence>
<dbReference type="SUPFAM" id="SSF51126">
    <property type="entry name" value="Pectin lyase-like"/>
    <property type="match status" value="1"/>
</dbReference>
<keyword evidence="6" id="KW-1185">Reference proteome</keyword>
<dbReference type="Gene3D" id="2.160.20.10">
    <property type="entry name" value="Single-stranded right-handed beta-helix, Pectin lyase-like"/>
    <property type="match status" value="1"/>
</dbReference>
<accession>A0AAV8QXJ8</accession>
<dbReference type="GO" id="GO:0030599">
    <property type="term" value="F:pectinesterase activity"/>
    <property type="evidence" value="ECO:0007669"/>
    <property type="project" value="InterPro"/>
</dbReference>
<evidence type="ECO:0000256" key="2">
    <source>
        <dbReference type="ARBA" id="ARBA00022801"/>
    </source>
</evidence>
<evidence type="ECO:0000313" key="5">
    <source>
        <dbReference type="EMBL" id="KAJ8492637.1"/>
    </source>
</evidence>
<evidence type="ECO:0000256" key="3">
    <source>
        <dbReference type="ARBA" id="ARBA00023085"/>
    </source>
</evidence>
<dbReference type="Proteomes" id="UP001222027">
    <property type="component" value="Unassembled WGS sequence"/>
</dbReference>